<evidence type="ECO:0000313" key="2">
    <source>
        <dbReference type="Proteomes" id="UP000655588"/>
    </source>
</evidence>
<proteinExistence type="predicted"/>
<protein>
    <submittedName>
        <fullName evidence="1">Uncharacterized protein</fullName>
    </submittedName>
</protein>
<name>A0A833SCA8_9HYME</name>
<sequence length="60" mass="7186">MNTNTQCGECLPPYVAGKREPEQEAEAQQWIERVVGERFPPETYDGMKKKDFYYFCYYHL</sequence>
<comment type="caution">
    <text evidence="1">The sequence shown here is derived from an EMBL/GenBank/DDBJ whole genome shotgun (WGS) entry which is preliminary data.</text>
</comment>
<evidence type="ECO:0000313" key="1">
    <source>
        <dbReference type="EMBL" id="KAF3424368.1"/>
    </source>
</evidence>
<organism evidence="1 2">
    <name type="scientific">Frieseomelitta varia</name>
    <dbReference type="NCBI Taxonomy" id="561572"/>
    <lineage>
        <taxon>Eukaryota</taxon>
        <taxon>Metazoa</taxon>
        <taxon>Ecdysozoa</taxon>
        <taxon>Arthropoda</taxon>
        <taxon>Hexapoda</taxon>
        <taxon>Insecta</taxon>
        <taxon>Pterygota</taxon>
        <taxon>Neoptera</taxon>
        <taxon>Endopterygota</taxon>
        <taxon>Hymenoptera</taxon>
        <taxon>Apocrita</taxon>
        <taxon>Aculeata</taxon>
        <taxon>Apoidea</taxon>
        <taxon>Anthophila</taxon>
        <taxon>Apidae</taxon>
        <taxon>Frieseomelitta</taxon>
    </lineage>
</organism>
<accession>A0A833SCA8</accession>
<reference evidence="1" key="1">
    <citation type="submission" date="2019-11" db="EMBL/GenBank/DDBJ databases">
        <title>The nuclear and mitochondrial genomes of Frieseomelitta varia - a highly eusocial stingless bee (Meliponini) with a permanently sterile worker caste.</title>
        <authorList>
            <person name="Freitas F.C.P."/>
            <person name="Lourenco A.P."/>
            <person name="Nunes F.M.F."/>
            <person name="Paschoal A.R."/>
            <person name="Abreu F.C.P."/>
            <person name="Barbin F.O."/>
            <person name="Bataglia L."/>
            <person name="Cardoso-Junior C.A.M."/>
            <person name="Cervoni M.S."/>
            <person name="Silva S.R."/>
            <person name="Dalarmi F."/>
            <person name="Del Lama M.A."/>
            <person name="Depintor T.S."/>
            <person name="Ferreira K.M."/>
            <person name="Goria P.S."/>
            <person name="Jaskot M.C."/>
            <person name="Lago D.C."/>
            <person name="Luna-Lucena D."/>
            <person name="Moda L.M."/>
            <person name="Nascimento L."/>
            <person name="Pedrino M."/>
            <person name="Rabico F.O."/>
            <person name="Sanches F.C."/>
            <person name="Santos D.E."/>
            <person name="Santos C.G."/>
            <person name="Vieira J."/>
            <person name="Lopes T.F."/>
            <person name="Barchuk A.R."/>
            <person name="Hartfelder K."/>
            <person name="Simoes Z.L.P."/>
            <person name="Bitondi M.M.G."/>
            <person name="Pinheiro D.G."/>
        </authorList>
    </citation>
    <scope>NUCLEOTIDE SEQUENCE</scope>
    <source>
        <strain evidence="1">USP_RPSP 00005682</strain>
        <tissue evidence="1">Whole individual</tissue>
    </source>
</reference>
<dbReference type="EMBL" id="WNWW01000475">
    <property type="protein sequence ID" value="KAF3424368.1"/>
    <property type="molecule type" value="Genomic_DNA"/>
</dbReference>
<dbReference type="AlphaFoldDB" id="A0A833SCA8"/>
<keyword evidence="2" id="KW-1185">Reference proteome</keyword>
<gene>
    <name evidence="1" type="ORF">E2986_11613</name>
</gene>
<dbReference type="Proteomes" id="UP000655588">
    <property type="component" value="Unassembled WGS sequence"/>
</dbReference>